<reference evidence="1 2" key="2">
    <citation type="journal article" date="2016" name="Genome Announc.">
        <title>Draft Genome Sequences of Streptomyces scabiei S58, Streptomyces turgidiscabies T45, and Streptomyces acidiscabies a10, the Pathogens of Potato Common Scab, Isolated in Japan.</title>
        <authorList>
            <person name="Tomihama T."/>
            <person name="Nishi Y."/>
            <person name="Sakai M."/>
            <person name="Ikenaga M."/>
            <person name="Okubo T."/>
            <person name="Ikeda S."/>
        </authorList>
    </citation>
    <scope>NUCLEOTIDE SEQUENCE [LARGE SCALE GENOMIC DNA]</scope>
    <source>
        <strain evidence="1 2">S58</strain>
    </source>
</reference>
<dbReference type="Proteomes" id="UP000067448">
    <property type="component" value="Unassembled WGS sequence"/>
</dbReference>
<reference evidence="2" key="1">
    <citation type="submission" date="2015-11" db="EMBL/GenBank/DDBJ databases">
        <authorList>
            <consortium name="Cross-ministerial Strategic Innovation Promotion Program (SIP) consortium"/>
            <person name="Tomihama T."/>
            <person name="Ikenaga M."/>
            <person name="Sakai M."/>
            <person name="Okubo T."/>
            <person name="Ikeda S."/>
        </authorList>
    </citation>
    <scope>NUCLEOTIDE SEQUENCE [LARGE SCALE GENOMIC DNA]</scope>
    <source>
        <strain evidence="2">S58</strain>
    </source>
</reference>
<evidence type="ECO:0000313" key="1">
    <source>
        <dbReference type="EMBL" id="GAQ61885.1"/>
    </source>
</evidence>
<comment type="caution">
    <text evidence="1">The sequence shown here is derived from an EMBL/GenBank/DDBJ whole genome shotgun (WGS) entry which is preliminary data.</text>
</comment>
<gene>
    <name evidence="1" type="ORF">SsS58_02239</name>
</gene>
<reference evidence="2" key="3">
    <citation type="submission" date="2016-02" db="EMBL/GenBank/DDBJ databases">
        <title>Draft genome of pathogenic Streptomyces sp. in Japan.</title>
        <authorList>
            <person name="Tomihama T."/>
            <person name="Ikenaga M."/>
            <person name="Sakai M."/>
            <person name="Okubo T."/>
            <person name="Ikeda S."/>
        </authorList>
    </citation>
    <scope>NUCLEOTIDE SEQUENCE [LARGE SCALE GENOMIC DNA]</scope>
    <source>
        <strain evidence="2">S58</strain>
    </source>
</reference>
<protein>
    <submittedName>
        <fullName evidence="1">Uncharacterized protein</fullName>
    </submittedName>
</protein>
<proteinExistence type="predicted"/>
<dbReference type="EMBL" id="BCMM01000008">
    <property type="protein sequence ID" value="GAQ61885.1"/>
    <property type="molecule type" value="Genomic_DNA"/>
</dbReference>
<evidence type="ECO:0000313" key="2">
    <source>
        <dbReference type="Proteomes" id="UP000067448"/>
    </source>
</evidence>
<accession>A0A100JLT7</accession>
<dbReference type="AlphaFoldDB" id="A0A100JLT7"/>
<name>A0A100JLT7_STRSC</name>
<organism evidence="1 2">
    <name type="scientific">Streptomyces scabiei</name>
    <dbReference type="NCBI Taxonomy" id="1930"/>
    <lineage>
        <taxon>Bacteria</taxon>
        <taxon>Bacillati</taxon>
        <taxon>Actinomycetota</taxon>
        <taxon>Actinomycetes</taxon>
        <taxon>Kitasatosporales</taxon>
        <taxon>Streptomycetaceae</taxon>
        <taxon>Streptomyces</taxon>
    </lineage>
</organism>
<sequence length="35" mass="4293">MRPQDWDGLTIEQEDHLLDWVEHYIAKIEEARAKR</sequence>